<proteinExistence type="predicted"/>
<reference evidence="1" key="2">
    <citation type="submission" date="2022-01" db="EMBL/GenBank/DDBJ databases">
        <authorList>
            <person name="Yamashiro T."/>
            <person name="Shiraishi A."/>
            <person name="Satake H."/>
            <person name="Nakayama K."/>
        </authorList>
    </citation>
    <scope>NUCLEOTIDE SEQUENCE</scope>
</reference>
<dbReference type="PANTHER" id="PTHR33223">
    <property type="entry name" value="CCHC-TYPE DOMAIN-CONTAINING PROTEIN"/>
    <property type="match status" value="1"/>
</dbReference>
<comment type="caution">
    <text evidence="1">The sequence shown here is derived from an EMBL/GenBank/DDBJ whole genome shotgun (WGS) entry which is preliminary data.</text>
</comment>
<dbReference type="PANTHER" id="PTHR33223:SF11">
    <property type="entry name" value="ELEMENT PROTEIN, PUTATIVE-RELATED"/>
    <property type="match status" value="1"/>
</dbReference>
<dbReference type="EMBL" id="BQNB010014020">
    <property type="protein sequence ID" value="GJT23031.1"/>
    <property type="molecule type" value="Genomic_DNA"/>
</dbReference>
<protein>
    <recommendedName>
        <fullName evidence="3">Retrotransposon gag domain-containing protein</fullName>
    </recommendedName>
</protein>
<accession>A0ABQ5C7F3</accession>
<sequence length="307" mass="35565">MAEGEIDNLTMEQYLALTRGNQAPGVDNFSENKNDDAHEHVELVLDIVSLFNIPEESHDAVMLHVFPITLTGAAKRWRYCPPSKTAKQLEEIRNFKQEGDDTLYQVWERYNDLLYKCPTHDINSHQKWHDGSSSQNIKNSSNSEWIAAIVSKLDNLGQDMKKLKENVHAIQVGCQNCRGAHLDKDCPLNEEVKSVKEAKYGEFRRSSTFSNGAKYRVGPPEYYTRIENRPSFGEKRPSLEELMNKYLEESTRRRAEMEEWVKKLKENAEINTRNQITSFKNLETQIEQLIKEFHTKAANEIYNSSFD</sequence>
<dbReference type="Proteomes" id="UP001151760">
    <property type="component" value="Unassembled WGS sequence"/>
</dbReference>
<keyword evidence="2" id="KW-1185">Reference proteome</keyword>
<reference evidence="1" key="1">
    <citation type="journal article" date="2022" name="Int. J. Mol. Sci.">
        <title>Draft Genome of Tanacetum Coccineum: Genomic Comparison of Closely Related Tanacetum-Family Plants.</title>
        <authorList>
            <person name="Yamashiro T."/>
            <person name="Shiraishi A."/>
            <person name="Nakayama K."/>
            <person name="Satake H."/>
        </authorList>
    </citation>
    <scope>NUCLEOTIDE SEQUENCE</scope>
</reference>
<evidence type="ECO:0000313" key="1">
    <source>
        <dbReference type="EMBL" id="GJT23031.1"/>
    </source>
</evidence>
<name>A0ABQ5C7F3_9ASTR</name>
<gene>
    <name evidence="1" type="ORF">Tco_0892968</name>
</gene>
<organism evidence="1 2">
    <name type="scientific">Tanacetum coccineum</name>
    <dbReference type="NCBI Taxonomy" id="301880"/>
    <lineage>
        <taxon>Eukaryota</taxon>
        <taxon>Viridiplantae</taxon>
        <taxon>Streptophyta</taxon>
        <taxon>Embryophyta</taxon>
        <taxon>Tracheophyta</taxon>
        <taxon>Spermatophyta</taxon>
        <taxon>Magnoliopsida</taxon>
        <taxon>eudicotyledons</taxon>
        <taxon>Gunneridae</taxon>
        <taxon>Pentapetalae</taxon>
        <taxon>asterids</taxon>
        <taxon>campanulids</taxon>
        <taxon>Asterales</taxon>
        <taxon>Asteraceae</taxon>
        <taxon>Asteroideae</taxon>
        <taxon>Anthemideae</taxon>
        <taxon>Anthemidinae</taxon>
        <taxon>Tanacetum</taxon>
    </lineage>
</organism>
<evidence type="ECO:0008006" key="3">
    <source>
        <dbReference type="Google" id="ProtNLM"/>
    </source>
</evidence>
<evidence type="ECO:0000313" key="2">
    <source>
        <dbReference type="Proteomes" id="UP001151760"/>
    </source>
</evidence>